<keyword evidence="3" id="KW-0659">Purine metabolism</keyword>
<accession>A0A0P1BM70</accession>
<reference evidence="8 9" key="1">
    <citation type="submission" date="2014-09" db="EMBL/GenBank/DDBJ databases">
        <authorList>
            <person name="Magalhaes I.L.F."/>
            <person name="Oliveira U."/>
            <person name="Santos F.R."/>
            <person name="Vidigal T.H.D.A."/>
            <person name="Brescovit A.D."/>
            <person name="Santos A.J."/>
        </authorList>
    </citation>
    <scope>NUCLEOTIDE SEQUENCE [LARGE SCALE GENOMIC DNA]</scope>
</reference>
<evidence type="ECO:0000313" key="9">
    <source>
        <dbReference type="Proteomes" id="UP000054845"/>
    </source>
</evidence>
<dbReference type="AlphaFoldDB" id="A0A0P1BM70"/>
<comment type="subunit">
    <text evidence="2">Homodimer.</text>
</comment>
<dbReference type="InterPro" id="IPR047233">
    <property type="entry name" value="UAH_cupin"/>
</dbReference>
<proteinExistence type="inferred from homology"/>
<dbReference type="NCBIfam" id="TIGR02961">
    <property type="entry name" value="allantoicase"/>
    <property type="match status" value="1"/>
</dbReference>
<evidence type="ECO:0000256" key="1">
    <source>
        <dbReference type="ARBA" id="ARBA00009242"/>
    </source>
</evidence>
<dbReference type="InterPro" id="IPR024060">
    <property type="entry name" value="Ureidoglycolate_lyase_dom_sf"/>
</dbReference>
<dbReference type="GO" id="GO:0050385">
    <property type="term" value="F:ureidoglycolate lyase activity"/>
    <property type="evidence" value="ECO:0007669"/>
    <property type="project" value="UniProtKB-EC"/>
</dbReference>
<evidence type="ECO:0000256" key="5">
    <source>
        <dbReference type="ARBA" id="ARBA00047684"/>
    </source>
</evidence>
<dbReference type="Gene3D" id="2.60.120.260">
    <property type="entry name" value="Galactose-binding domain-like"/>
    <property type="match status" value="2"/>
</dbReference>
<dbReference type="PANTHER" id="PTHR12045">
    <property type="entry name" value="ALLANTOICASE"/>
    <property type="match status" value="1"/>
</dbReference>
<dbReference type="Pfam" id="PF03561">
    <property type="entry name" value="Allantoicase"/>
    <property type="match status" value="2"/>
</dbReference>
<dbReference type="Pfam" id="PF04115">
    <property type="entry name" value="Ureidogly_lyase"/>
    <property type="match status" value="1"/>
</dbReference>
<keyword evidence="9" id="KW-1185">Reference proteome</keyword>
<dbReference type="InterPro" id="IPR008979">
    <property type="entry name" value="Galactose-bd-like_sf"/>
</dbReference>
<evidence type="ECO:0000256" key="3">
    <source>
        <dbReference type="ARBA" id="ARBA00022631"/>
    </source>
</evidence>
<dbReference type="Gene3D" id="2.60.120.480">
    <property type="entry name" value="Ureidoglycolate hydrolase"/>
    <property type="match status" value="1"/>
</dbReference>
<dbReference type="STRING" id="401625.A0A0P1BM70"/>
<feature type="region of interest" description="Disordered" evidence="6">
    <location>
        <begin position="394"/>
        <end position="414"/>
    </location>
</feature>
<evidence type="ECO:0000259" key="7">
    <source>
        <dbReference type="Pfam" id="PF03561"/>
    </source>
</evidence>
<dbReference type="InterPro" id="IPR007247">
    <property type="entry name" value="Ureidogly_lyase"/>
</dbReference>
<dbReference type="SUPFAM" id="SSF51182">
    <property type="entry name" value="RmlC-like cupins"/>
    <property type="match status" value="1"/>
</dbReference>
<sequence length="620" mass="67933">MTSSTWKNIALDQFARKLGSTSTEVSSVALGGKILSFSDEWFAPASDLLKVEAAPSLKGQFGPKGALFSGWETRRHNPTFDWVILRLGPAAGAQILGVDVDTAWFNGNEAPEVEVWALHLDENQPVEESDSRWVSLLHRVPCGPSARHLWITPDEKPTEQVFTHIKLRMIPDGGIARFRVYGTITAPPLGQGFEEQTPTHAEPSVEALNLSSLDLAHVLNGGRVVFTSDQHFGIGPNVLLPGRGKDMGDGWETKRSRTPEHKDWLIIQLAESAYLSYAEIDTLHFLGNFPESVALHGLALAPGAQLPTAFEQGDWDELVPRSKTGPHKKHFFPIKSSADSIAAKAKAYTHVRVAMFPDGGIKRIRLIGRRAKHLADWPEDKVLPEIALPIESETSGREKELPAAPAPLHAASSSNTPLQIPVEALTTENYAAYGSVVEHPSQTSSSHMLGSTAGTAFKQVNQGTAEKYVDQSLVVSTYPQESKAETAIHTYRCYPHPALESSSGQFFDVKLLERHRYTTQAFLPLGTGEDQAYLVIVALNGKDDTPDLSTLKAYLVFGSTGITYAPGVWHHPMVVLPSFSAPQKPIDFAVVVNESKIHPQLDCDEHHWKESNPACRILVM</sequence>
<protein>
    <submittedName>
        <fullName evidence="8">Allantoicase</fullName>
    </submittedName>
</protein>
<feature type="domain" description="Allantoicase" evidence="7">
    <location>
        <begin position="31"/>
        <end position="184"/>
    </location>
</feature>
<dbReference type="GO" id="GO:0004037">
    <property type="term" value="F:allantoicase activity"/>
    <property type="evidence" value="ECO:0007669"/>
    <property type="project" value="InterPro"/>
</dbReference>
<dbReference type="GO" id="GO:0006144">
    <property type="term" value="P:purine nucleobase metabolic process"/>
    <property type="evidence" value="ECO:0007669"/>
    <property type="project" value="UniProtKB-KW"/>
</dbReference>
<evidence type="ECO:0000256" key="4">
    <source>
        <dbReference type="ARBA" id="ARBA00023239"/>
    </source>
</evidence>
<comment type="similarity">
    <text evidence="1">Belongs to the allantoicase family.</text>
</comment>
<feature type="domain" description="Allantoicase" evidence="7">
    <location>
        <begin position="221"/>
        <end position="370"/>
    </location>
</feature>
<dbReference type="CDD" id="cd20298">
    <property type="entry name" value="cupin_UAH"/>
    <property type="match status" value="1"/>
</dbReference>
<dbReference type="GO" id="GO:0004848">
    <property type="term" value="F:ureidoglycolate hydrolase activity"/>
    <property type="evidence" value="ECO:0007669"/>
    <property type="project" value="InterPro"/>
</dbReference>
<dbReference type="PANTHER" id="PTHR12045:SF3">
    <property type="entry name" value="INACTIVE ALLANTOICASE-RELATED"/>
    <property type="match status" value="1"/>
</dbReference>
<feature type="compositionally biased region" description="Low complexity" evidence="6">
    <location>
        <begin position="402"/>
        <end position="414"/>
    </location>
</feature>
<name>A0A0P1BM70_9BASI</name>
<evidence type="ECO:0000256" key="6">
    <source>
        <dbReference type="SAM" id="MobiDB-lite"/>
    </source>
</evidence>
<organism evidence="8 9">
    <name type="scientific">Ceraceosorus bombacis</name>
    <dbReference type="NCBI Taxonomy" id="401625"/>
    <lineage>
        <taxon>Eukaryota</taxon>
        <taxon>Fungi</taxon>
        <taxon>Dikarya</taxon>
        <taxon>Basidiomycota</taxon>
        <taxon>Ustilaginomycotina</taxon>
        <taxon>Exobasidiomycetes</taxon>
        <taxon>Ceraceosorales</taxon>
        <taxon>Ceraceosoraceae</taxon>
        <taxon>Ceraceosorus</taxon>
    </lineage>
</organism>
<comment type="catalytic activity">
    <reaction evidence="5">
        <text>(S)-ureidoglycolate = urea + glyoxylate</text>
        <dbReference type="Rhea" id="RHEA:11304"/>
        <dbReference type="ChEBI" id="CHEBI:16199"/>
        <dbReference type="ChEBI" id="CHEBI:36655"/>
        <dbReference type="ChEBI" id="CHEBI:57296"/>
        <dbReference type="EC" id="4.3.2.3"/>
    </reaction>
</comment>
<dbReference type="InterPro" id="IPR015908">
    <property type="entry name" value="Allantoicase_dom"/>
</dbReference>
<dbReference type="OrthoDB" id="10266039at2759"/>
<dbReference type="GO" id="GO:0000256">
    <property type="term" value="P:allantoin catabolic process"/>
    <property type="evidence" value="ECO:0007669"/>
    <property type="project" value="InterPro"/>
</dbReference>
<dbReference type="EMBL" id="CCYA01000265">
    <property type="protein sequence ID" value="CEH17936.1"/>
    <property type="molecule type" value="Genomic_DNA"/>
</dbReference>
<dbReference type="Proteomes" id="UP000054845">
    <property type="component" value="Unassembled WGS sequence"/>
</dbReference>
<dbReference type="InterPro" id="IPR005164">
    <property type="entry name" value="Allantoicase"/>
</dbReference>
<dbReference type="SUPFAM" id="SSF49785">
    <property type="entry name" value="Galactose-binding domain-like"/>
    <property type="match status" value="2"/>
</dbReference>
<keyword evidence="4" id="KW-0456">Lyase</keyword>
<evidence type="ECO:0000313" key="8">
    <source>
        <dbReference type="EMBL" id="CEH17936.1"/>
    </source>
</evidence>
<dbReference type="InterPro" id="IPR011051">
    <property type="entry name" value="RmlC_Cupin_sf"/>
</dbReference>
<evidence type="ECO:0000256" key="2">
    <source>
        <dbReference type="ARBA" id="ARBA00011738"/>
    </source>
</evidence>